<proteinExistence type="predicted"/>
<reference evidence="1" key="2">
    <citation type="submission" date="2020-08" db="EMBL/GenBank/DDBJ databases">
        <title>Draft Genome Sequence of Cumin Blight Pathogen Alternaria burnsii.</title>
        <authorList>
            <person name="Feng Z."/>
        </authorList>
    </citation>
    <scope>NUCLEOTIDE SEQUENCE</scope>
    <source>
        <strain evidence="1">CBS107.38</strain>
    </source>
</reference>
<gene>
    <name evidence="1" type="ORF">GT037_003033</name>
</gene>
<keyword evidence="2" id="KW-1185">Reference proteome</keyword>
<accession>A0A8H7EHV8</accession>
<protein>
    <submittedName>
        <fullName evidence="1">Uncharacterized protein</fullName>
    </submittedName>
</protein>
<dbReference type="AlphaFoldDB" id="A0A8H7EHV8"/>
<reference evidence="1" key="1">
    <citation type="submission" date="2020-01" db="EMBL/GenBank/DDBJ databases">
        <authorList>
            <person name="Feng Z.H.Z."/>
        </authorList>
    </citation>
    <scope>NUCLEOTIDE SEQUENCE</scope>
    <source>
        <strain evidence="1">CBS107.38</strain>
    </source>
</reference>
<evidence type="ECO:0000313" key="2">
    <source>
        <dbReference type="Proteomes" id="UP000596902"/>
    </source>
</evidence>
<comment type="caution">
    <text evidence="1">The sequence shown here is derived from an EMBL/GenBank/DDBJ whole genome shotgun (WGS) entry which is preliminary data.</text>
</comment>
<organism evidence="1 2">
    <name type="scientific">Alternaria burnsii</name>
    <dbReference type="NCBI Taxonomy" id="1187904"/>
    <lineage>
        <taxon>Eukaryota</taxon>
        <taxon>Fungi</taxon>
        <taxon>Dikarya</taxon>
        <taxon>Ascomycota</taxon>
        <taxon>Pezizomycotina</taxon>
        <taxon>Dothideomycetes</taxon>
        <taxon>Pleosporomycetidae</taxon>
        <taxon>Pleosporales</taxon>
        <taxon>Pleosporineae</taxon>
        <taxon>Pleosporaceae</taxon>
        <taxon>Alternaria</taxon>
        <taxon>Alternaria sect. Alternaria</taxon>
    </lineage>
</organism>
<dbReference type="RefSeq" id="XP_038789358.1">
    <property type="nucleotide sequence ID" value="XM_038928080.1"/>
</dbReference>
<dbReference type="Proteomes" id="UP000596902">
    <property type="component" value="Unassembled WGS sequence"/>
</dbReference>
<dbReference type="EMBL" id="JAAABM010000003">
    <property type="protein sequence ID" value="KAF7679285.1"/>
    <property type="molecule type" value="Genomic_DNA"/>
</dbReference>
<evidence type="ECO:0000313" key="1">
    <source>
        <dbReference type="EMBL" id="KAF7679285.1"/>
    </source>
</evidence>
<dbReference type="GeneID" id="62201258"/>
<name>A0A8H7EHV8_9PLEO</name>
<sequence>MVVGNSPSMQCSWWPFIAKPSGSFAWTPGVQGSASLTVLKTSPANNGNTPLMPLVLLTNGPRTSR</sequence>